<evidence type="ECO:0000313" key="1">
    <source>
        <dbReference type="EMBL" id="KAK2547135.1"/>
    </source>
</evidence>
<gene>
    <name evidence="1" type="ORF">P5673_033102</name>
</gene>
<dbReference type="SUPFAM" id="SSF56672">
    <property type="entry name" value="DNA/RNA polymerases"/>
    <property type="match status" value="1"/>
</dbReference>
<dbReference type="InterPro" id="IPR043502">
    <property type="entry name" value="DNA/RNA_pol_sf"/>
</dbReference>
<evidence type="ECO:0000313" key="2">
    <source>
        <dbReference type="Proteomes" id="UP001249851"/>
    </source>
</evidence>
<comment type="caution">
    <text evidence="1">The sequence shown here is derived from an EMBL/GenBank/DDBJ whole genome shotgun (WGS) entry which is preliminary data.</text>
</comment>
<name>A0AAD9PQR2_ACRCE</name>
<keyword evidence="2" id="KW-1185">Reference proteome</keyword>
<protein>
    <submittedName>
        <fullName evidence="1">Uncharacterized protein</fullName>
    </submittedName>
</protein>
<dbReference type="Proteomes" id="UP001249851">
    <property type="component" value="Unassembled WGS sequence"/>
</dbReference>
<reference evidence="1" key="2">
    <citation type="journal article" date="2023" name="Science">
        <title>Genomic signatures of disease resistance in endangered staghorn corals.</title>
        <authorList>
            <person name="Vollmer S.V."/>
            <person name="Selwyn J.D."/>
            <person name="Despard B.A."/>
            <person name="Roesel C.L."/>
        </authorList>
    </citation>
    <scope>NUCLEOTIDE SEQUENCE</scope>
    <source>
        <strain evidence="1">K2</strain>
    </source>
</reference>
<organism evidence="1 2">
    <name type="scientific">Acropora cervicornis</name>
    <name type="common">Staghorn coral</name>
    <dbReference type="NCBI Taxonomy" id="6130"/>
    <lineage>
        <taxon>Eukaryota</taxon>
        <taxon>Metazoa</taxon>
        <taxon>Cnidaria</taxon>
        <taxon>Anthozoa</taxon>
        <taxon>Hexacorallia</taxon>
        <taxon>Scleractinia</taxon>
        <taxon>Astrocoeniina</taxon>
        <taxon>Acroporidae</taxon>
        <taxon>Acropora</taxon>
    </lineage>
</organism>
<sequence>MDLIFLQIKGSATLGPTAYKGRRIYRDRLEKDKKVTLFKSNNSENDEEKTLMDCLRTGTTSWLGRVGEVEPPFLVLPLTVEPTKSRLCHNARFLDLWMEDNPFTLHTLNDLPRYMTKDSYQTVLDDKSGYDHILLLEDSRTFGGIQWGGCGRVV</sequence>
<proteinExistence type="predicted"/>
<reference evidence="1" key="1">
    <citation type="journal article" date="2023" name="G3 (Bethesda)">
        <title>Whole genome assembly and annotation of the endangered Caribbean coral Acropora cervicornis.</title>
        <authorList>
            <person name="Selwyn J.D."/>
            <person name="Vollmer S.V."/>
        </authorList>
    </citation>
    <scope>NUCLEOTIDE SEQUENCE</scope>
    <source>
        <strain evidence="1">K2</strain>
    </source>
</reference>
<dbReference type="EMBL" id="JARQWQ010000212">
    <property type="protein sequence ID" value="KAK2547135.1"/>
    <property type="molecule type" value="Genomic_DNA"/>
</dbReference>
<dbReference type="AlphaFoldDB" id="A0AAD9PQR2"/>
<accession>A0AAD9PQR2</accession>